<dbReference type="Gene3D" id="3.20.20.70">
    <property type="entry name" value="Aldolase class I"/>
    <property type="match status" value="1"/>
</dbReference>
<dbReference type="InterPro" id="IPR011858">
    <property type="entry name" value="His6/HISN3"/>
</dbReference>
<protein>
    <recommendedName>
        <fullName evidence="7">1-(5-phosphoribosyl)-5-[(5-phosphoribosylamino)methylideneamino] imidazole-4-carboxamide isomerase HISN3, chloroplastic</fullName>
        <ecNumber evidence="7">5.3.1.16</ecNumber>
    </recommendedName>
    <alternativeName>
        <fullName evidence="7">5-proFAR isomerase</fullName>
    </alternativeName>
    <alternativeName>
        <fullName evidence="7">Phosphoribosylformimino-5-aminoimidazole carboxamide ribotide isomerase</fullName>
    </alternativeName>
</protein>
<reference evidence="8 9" key="1">
    <citation type="journal article" date="2013" name="BMC Genomics">
        <title>Reconstruction of the lipid metabolism for the microalga Monoraphidium neglectum from its genome sequence reveals characteristics suitable for biofuel production.</title>
        <authorList>
            <person name="Bogen C."/>
            <person name="Al-Dilaimi A."/>
            <person name="Albersmeier A."/>
            <person name="Wichmann J."/>
            <person name="Grundmann M."/>
            <person name="Rupp O."/>
            <person name="Lauersen K.J."/>
            <person name="Blifernez-Klassen O."/>
            <person name="Kalinowski J."/>
            <person name="Goesmann A."/>
            <person name="Mussgnug J.H."/>
            <person name="Kruse O."/>
        </authorList>
    </citation>
    <scope>NUCLEOTIDE SEQUENCE [LARGE SCALE GENOMIC DNA]</scope>
    <source>
        <strain evidence="8 9">SAG 48.87</strain>
    </source>
</reference>
<dbReference type="InterPro" id="IPR013785">
    <property type="entry name" value="Aldolase_TIM"/>
</dbReference>
<dbReference type="UniPathway" id="UPA00031">
    <property type="reaction ID" value="UER00009"/>
</dbReference>
<dbReference type="CDD" id="cd04723">
    <property type="entry name" value="HisA_HisF"/>
    <property type="match status" value="1"/>
</dbReference>
<comment type="similarity">
    <text evidence="2 6">Belongs to the HisA/HisF family.</text>
</comment>
<evidence type="ECO:0000256" key="1">
    <source>
        <dbReference type="ARBA" id="ARBA00005133"/>
    </source>
</evidence>
<evidence type="ECO:0000256" key="2">
    <source>
        <dbReference type="ARBA" id="ARBA00009667"/>
    </source>
</evidence>
<dbReference type="Proteomes" id="UP000054498">
    <property type="component" value="Unassembled WGS sequence"/>
</dbReference>
<evidence type="ECO:0000313" key="9">
    <source>
        <dbReference type="Proteomes" id="UP000054498"/>
    </source>
</evidence>
<sequence>MGALAIAPAAALQTNFVSDKPSSWYAELYARDALTGGHVIMLGADDASRCAAAGQVLEGSAALVIAGRGVQGQKDGAGGSARDGREAARGALGAWPGGLQLGGGVTSDNAAEWLDAGASHVIVTSYVFREGRLEEDRLRDLVGRVGRERLVLDLSCRKRDGQYYVVTDRWQKFSSLALDEATLGKLAGSCDEFLVHGVDVEGMQLGIDDELVELLGRWSPIPVTYAGGARTLEDLERVRTSGRGRVDITVGSALDIFGGKLPYADVVAWHRRQQAAAREQQQQQQQQQQAAS</sequence>
<evidence type="ECO:0000256" key="4">
    <source>
        <dbReference type="ARBA" id="ARBA00023102"/>
    </source>
</evidence>
<dbReference type="KEGG" id="mng:MNEG_2209"/>
<dbReference type="GeneID" id="25735087"/>
<keyword evidence="3 6" id="KW-0028">Amino-acid biosynthesis</keyword>
<comment type="subcellular location">
    <subcellularLocation>
        <location evidence="7">Plastid</location>
        <location evidence="7">Chloroplast</location>
    </subcellularLocation>
</comment>
<dbReference type="NCBIfam" id="TIGR02129">
    <property type="entry name" value="hisA_euk"/>
    <property type="match status" value="1"/>
</dbReference>
<organism evidence="8 9">
    <name type="scientific">Monoraphidium neglectum</name>
    <dbReference type="NCBI Taxonomy" id="145388"/>
    <lineage>
        <taxon>Eukaryota</taxon>
        <taxon>Viridiplantae</taxon>
        <taxon>Chlorophyta</taxon>
        <taxon>core chlorophytes</taxon>
        <taxon>Chlorophyceae</taxon>
        <taxon>CS clade</taxon>
        <taxon>Sphaeropleales</taxon>
        <taxon>Selenastraceae</taxon>
        <taxon>Monoraphidium</taxon>
    </lineage>
</organism>
<name>A0A0D2NM99_9CHLO</name>
<keyword evidence="7" id="KW-0150">Chloroplast</keyword>
<dbReference type="PANTHER" id="PTHR43090">
    <property type="entry name" value="1-(5-PHOSPHORIBOSYL)-5-[(5-PHOSPHORIBOSYLAMINO)METHYLIDENEAMINO] IMIDAZOLE-4-CARBOXAMIDE ISOMERASE"/>
    <property type="match status" value="1"/>
</dbReference>
<evidence type="ECO:0000313" key="8">
    <source>
        <dbReference type="EMBL" id="KIZ05756.1"/>
    </source>
</evidence>
<comment type="catalytic activity">
    <reaction evidence="7">
        <text>1-(5-phospho-beta-D-ribosyl)-5-[(5-phospho-beta-D-ribosylamino)methylideneamino]imidazole-4-carboxamide = 5-[(5-phospho-1-deoxy-D-ribulos-1-ylimino)methylamino]-1-(5-phospho-beta-D-ribosyl)imidazole-4-carboxamide</text>
        <dbReference type="Rhea" id="RHEA:15469"/>
        <dbReference type="ChEBI" id="CHEBI:58435"/>
        <dbReference type="ChEBI" id="CHEBI:58525"/>
        <dbReference type="EC" id="5.3.1.16"/>
    </reaction>
</comment>
<dbReference type="RefSeq" id="XP_013904775.1">
    <property type="nucleotide sequence ID" value="XM_014049321.1"/>
</dbReference>
<dbReference type="PANTHER" id="PTHR43090:SF2">
    <property type="entry name" value="1-(5-PHOSPHORIBOSYL)-5-[(5-PHOSPHORIBOSYLAMINO)METHYLIDENEAMINO] IMIDAZOLE-4-CARBOXAMIDE ISOMERASE"/>
    <property type="match status" value="1"/>
</dbReference>
<keyword evidence="5 7" id="KW-0413">Isomerase</keyword>
<keyword evidence="9" id="KW-1185">Reference proteome</keyword>
<dbReference type="EC" id="5.3.1.16" evidence="7"/>
<accession>A0A0D2NM99</accession>
<evidence type="ECO:0000256" key="6">
    <source>
        <dbReference type="RuleBase" id="RU003657"/>
    </source>
</evidence>
<evidence type="ECO:0000256" key="7">
    <source>
        <dbReference type="RuleBase" id="RU364022"/>
    </source>
</evidence>
<gene>
    <name evidence="8" type="ORF">MNEG_2209</name>
</gene>
<keyword evidence="7" id="KW-0934">Plastid</keyword>
<dbReference type="EMBL" id="KK100461">
    <property type="protein sequence ID" value="KIZ05756.1"/>
    <property type="molecule type" value="Genomic_DNA"/>
</dbReference>
<proteinExistence type="inferred from homology"/>
<dbReference type="GO" id="GO:0000162">
    <property type="term" value="P:L-tryptophan biosynthetic process"/>
    <property type="evidence" value="ECO:0007669"/>
    <property type="project" value="TreeGrafter"/>
</dbReference>
<dbReference type="SUPFAM" id="SSF51366">
    <property type="entry name" value="Ribulose-phoshate binding barrel"/>
    <property type="match status" value="1"/>
</dbReference>
<dbReference type="InterPro" id="IPR011060">
    <property type="entry name" value="RibuloseP-bd_barrel"/>
</dbReference>
<dbReference type="OrthoDB" id="446074at2759"/>
<dbReference type="GO" id="GO:0009507">
    <property type="term" value="C:chloroplast"/>
    <property type="evidence" value="ECO:0007669"/>
    <property type="project" value="UniProtKB-SubCell"/>
</dbReference>
<comment type="pathway">
    <text evidence="1 7">Amino-acid biosynthesis; L-histidine biosynthesis; L-histidine from 5-phospho-alpha-D-ribose 1-diphosphate: step 4/9.</text>
</comment>
<evidence type="ECO:0000256" key="3">
    <source>
        <dbReference type="ARBA" id="ARBA00022605"/>
    </source>
</evidence>
<dbReference type="InterPro" id="IPR044524">
    <property type="entry name" value="Isoase_HisA-like"/>
</dbReference>
<dbReference type="STRING" id="145388.A0A0D2NM99"/>
<dbReference type="GO" id="GO:0000105">
    <property type="term" value="P:L-histidine biosynthetic process"/>
    <property type="evidence" value="ECO:0007669"/>
    <property type="project" value="UniProtKB-UniPathway"/>
</dbReference>
<keyword evidence="4 6" id="KW-0368">Histidine biosynthesis</keyword>
<dbReference type="GO" id="GO:0003949">
    <property type="term" value="F:1-(5-phosphoribosyl)-5-[(5-phosphoribosylamino)methylideneamino]imidazole-4-carboxamide isomerase activity"/>
    <property type="evidence" value="ECO:0007669"/>
    <property type="project" value="UniProtKB-EC"/>
</dbReference>
<dbReference type="Pfam" id="PF00977">
    <property type="entry name" value="His_biosynth"/>
    <property type="match status" value="1"/>
</dbReference>
<dbReference type="InterPro" id="IPR006062">
    <property type="entry name" value="His_biosynth"/>
</dbReference>
<evidence type="ECO:0000256" key="5">
    <source>
        <dbReference type="ARBA" id="ARBA00023235"/>
    </source>
</evidence>
<dbReference type="AlphaFoldDB" id="A0A0D2NM99"/>